<evidence type="ECO:0000256" key="6">
    <source>
        <dbReference type="ARBA" id="ARBA00023180"/>
    </source>
</evidence>
<dbReference type="GO" id="GO:0004725">
    <property type="term" value="F:protein tyrosine phosphatase activity"/>
    <property type="evidence" value="ECO:0007669"/>
    <property type="project" value="UniProtKB-EC"/>
</dbReference>
<dbReference type="Gene3D" id="3.90.190.10">
    <property type="entry name" value="Protein tyrosine phosphatase superfamily"/>
    <property type="match status" value="1"/>
</dbReference>
<dbReference type="GO" id="GO:0016020">
    <property type="term" value="C:membrane"/>
    <property type="evidence" value="ECO:0007669"/>
    <property type="project" value="UniProtKB-SubCell"/>
</dbReference>
<feature type="non-terminal residue" evidence="10">
    <location>
        <position position="1"/>
    </location>
</feature>
<evidence type="ECO:0000256" key="2">
    <source>
        <dbReference type="ARBA" id="ARBA00022692"/>
    </source>
</evidence>
<keyword evidence="6" id="KW-0325">Glycoprotein</keyword>
<dbReference type="EnsemblMetazoa" id="CapteT115604">
    <property type="protein sequence ID" value="CapteP115604"/>
    <property type="gene ID" value="CapteG115604"/>
</dbReference>
<dbReference type="PROSITE" id="PS50055">
    <property type="entry name" value="TYR_PHOSPHATASE_PTP"/>
    <property type="match status" value="1"/>
</dbReference>
<evidence type="ECO:0000259" key="8">
    <source>
        <dbReference type="PROSITE" id="PS50055"/>
    </source>
</evidence>
<evidence type="ECO:0000256" key="5">
    <source>
        <dbReference type="ARBA" id="ARBA00022989"/>
    </source>
</evidence>
<keyword evidence="5" id="KW-0472">Membrane</keyword>
<dbReference type="EC" id="3.1.3.48" evidence="1"/>
<feature type="domain" description="Tyrosine specific protein phosphatases" evidence="9">
    <location>
        <begin position="194"/>
        <end position="269"/>
    </location>
</feature>
<comment type="catalytic activity">
    <reaction evidence="7">
        <text>O-phospho-L-tyrosyl-[protein] + H2O = L-tyrosyl-[protein] + phosphate</text>
        <dbReference type="Rhea" id="RHEA:10684"/>
        <dbReference type="Rhea" id="RHEA-COMP:10136"/>
        <dbReference type="Rhea" id="RHEA-COMP:20101"/>
        <dbReference type="ChEBI" id="CHEBI:15377"/>
        <dbReference type="ChEBI" id="CHEBI:43474"/>
        <dbReference type="ChEBI" id="CHEBI:46858"/>
        <dbReference type="ChEBI" id="CHEBI:61978"/>
        <dbReference type="EC" id="3.1.3.48"/>
    </reaction>
</comment>
<dbReference type="STRING" id="283909.R7T8P0"/>
<dbReference type="PROSITE" id="PS50056">
    <property type="entry name" value="TYR_PHOSPHATASE_2"/>
    <property type="match status" value="1"/>
</dbReference>
<proteinExistence type="predicted"/>
<feature type="domain" description="Tyrosine-protein phosphatase" evidence="8">
    <location>
        <begin position="18"/>
        <end position="278"/>
    </location>
</feature>
<dbReference type="OMA" id="WSIDKAP"/>
<dbReference type="SMART" id="SM00194">
    <property type="entry name" value="PTPc"/>
    <property type="match status" value="1"/>
</dbReference>
<dbReference type="PRINTS" id="PR00700">
    <property type="entry name" value="PRTYPHPHTASE"/>
</dbReference>
<dbReference type="SUPFAM" id="SSF52799">
    <property type="entry name" value="(Phosphotyrosine protein) phosphatases II"/>
    <property type="match status" value="1"/>
</dbReference>
<evidence type="ECO:0000256" key="4">
    <source>
        <dbReference type="ARBA" id="ARBA00022912"/>
    </source>
</evidence>
<protein>
    <recommendedName>
        <fullName evidence="1">protein-tyrosine-phosphatase</fullName>
        <ecNumber evidence="1">3.1.3.48</ecNumber>
    </recommendedName>
</protein>
<dbReference type="Proteomes" id="UP000014760">
    <property type="component" value="Unassembled WGS sequence"/>
</dbReference>
<dbReference type="InterPro" id="IPR000387">
    <property type="entry name" value="Tyr_Pase_dom"/>
</dbReference>
<dbReference type="HOGENOM" id="CLU_001645_9_1_1"/>
<dbReference type="PANTHER" id="PTHR46957">
    <property type="entry name" value="CYTOKINE RECEPTOR"/>
    <property type="match status" value="1"/>
</dbReference>
<evidence type="ECO:0000259" key="9">
    <source>
        <dbReference type="PROSITE" id="PS50056"/>
    </source>
</evidence>
<reference evidence="11" key="3">
    <citation type="submission" date="2015-06" db="UniProtKB">
        <authorList>
            <consortium name="EnsemblMetazoa"/>
        </authorList>
    </citation>
    <scope>IDENTIFICATION</scope>
</reference>
<dbReference type="EMBL" id="AMQN01015927">
    <property type="status" value="NOT_ANNOTATED_CDS"/>
    <property type="molecule type" value="Genomic_DNA"/>
</dbReference>
<evidence type="ECO:0000313" key="12">
    <source>
        <dbReference type="Proteomes" id="UP000014760"/>
    </source>
</evidence>
<evidence type="ECO:0000256" key="7">
    <source>
        <dbReference type="ARBA" id="ARBA00051722"/>
    </source>
</evidence>
<keyword evidence="2" id="KW-0812">Transmembrane</keyword>
<keyword evidence="5" id="KW-1133">Transmembrane helix</keyword>
<dbReference type="OrthoDB" id="6272991at2759"/>
<dbReference type="FunFam" id="3.90.190.10:FF:000102">
    <property type="entry name" value="Receptor-type tyrosine-protein phosphatase"/>
    <property type="match status" value="1"/>
</dbReference>
<dbReference type="Pfam" id="PF00102">
    <property type="entry name" value="Y_phosphatase"/>
    <property type="match status" value="1"/>
</dbReference>
<keyword evidence="12" id="KW-1185">Reference proteome</keyword>
<dbReference type="EMBL" id="KB312367">
    <property type="protein sequence ID" value="ELT87369.1"/>
    <property type="molecule type" value="Genomic_DNA"/>
</dbReference>
<dbReference type="SMART" id="SM00404">
    <property type="entry name" value="PTPc_motif"/>
    <property type="match status" value="1"/>
</dbReference>
<dbReference type="InterPro" id="IPR050713">
    <property type="entry name" value="RTP_Phos/Ushers"/>
</dbReference>
<reference evidence="10 12" key="2">
    <citation type="journal article" date="2013" name="Nature">
        <title>Insights into bilaterian evolution from three spiralian genomes.</title>
        <authorList>
            <person name="Simakov O."/>
            <person name="Marletaz F."/>
            <person name="Cho S.J."/>
            <person name="Edsinger-Gonzales E."/>
            <person name="Havlak P."/>
            <person name="Hellsten U."/>
            <person name="Kuo D.H."/>
            <person name="Larsson T."/>
            <person name="Lv J."/>
            <person name="Arendt D."/>
            <person name="Savage R."/>
            <person name="Osoegawa K."/>
            <person name="de Jong P."/>
            <person name="Grimwood J."/>
            <person name="Chapman J.A."/>
            <person name="Shapiro H."/>
            <person name="Aerts A."/>
            <person name="Otillar R.P."/>
            <person name="Terry A.Y."/>
            <person name="Boore J.L."/>
            <person name="Grigoriev I.V."/>
            <person name="Lindberg D.R."/>
            <person name="Seaver E.C."/>
            <person name="Weisblat D.A."/>
            <person name="Putnam N.H."/>
            <person name="Rokhsar D.S."/>
        </authorList>
    </citation>
    <scope>NUCLEOTIDE SEQUENCE</scope>
    <source>
        <strain evidence="10 12">I ESC-2004</strain>
    </source>
</reference>
<name>R7T8P0_CAPTE</name>
<dbReference type="InterPro" id="IPR003595">
    <property type="entry name" value="Tyr_Pase_cat"/>
</dbReference>
<evidence type="ECO:0000256" key="3">
    <source>
        <dbReference type="ARBA" id="ARBA00022801"/>
    </source>
</evidence>
<dbReference type="AlphaFoldDB" id="R7T8P0"/>
<evidence type="ECO:0000313" key="10">
    <source>
        <dbReference type="EMBL" id="ELT87369.1"/>
    </source>
</evidence>
<dbReference type="PROSITE" id="PS00383">
    <property type="entry name" value="TYR_PHOSPHATASE_1"/>
    <property type="match status" value="1"/>
</dbReference>
<dbReference type="InterPro" id="IPR029021">
    <property type="entry name" value="Prot-tyrosine_phosphatase-like"/>
</dbReference>
<dbReference type="InterPro" id="IPR000242">
    <property type="entry name" value="PTP_cat"/>
</dbReference>
<evidence type="ECO:0000313" key="11">
    <source>
        <dbReference type="EnsemblMetazoa" id="CapteP115604"/>
    </source>
</evidence>
<reference evidence="12" key="1">
    <citation type="submission" date="2012-12" db="EMBL/GenBank/DDBJ databases">
        <authorList>
            <person name="Hellsten U."/>
            <person name="Grimwood J."/>
            <person name="Chapman J.A."/>
            <person name="Shapiro H."/>
            <person name="Aerts A."/>
            <person name="Otillar R.P."/>
            <person name="Terry A.Y."/>
            <person name="Boore J.L."/>
            <person name="Simakov O."/>
            <person name="Marletaz F."/>
            <person name="Cho S.-J."/>
            <person name="Edsinger-Gonzales E."/>
            <person name="Havlak P."/>
            <person name="Kuo D.-H."/>
            <person name="Larsson T."/>
            <person name="Lv J."/>
            <person name="Arendt D."/>
            <person name="Savage R."/>
            <person name="Osoegawa K."/>
            <person name="de Jong P."/>
            <person name="Lindberg D.R."/>
            <person name="Seaver E.C."/>
            <person name="Weisblat D.A."/>
            <person name="Putnam N.H."/>
            <person name="Grigoriev I.V."/>
            <person name="Rokhsar D.S."/>
        </authorList>
    </citation>
    <scope>NUCLEOTIDE SEQUENCE</scope>
    <source>
        <strain evidence="12">I ESC-2004</strain>
    </source>
</reference>
<dbReference type="PANTHER" id="PTHR46957:SF3">
    <property type="entry name" value="CYTOKINE RECEPTOR"/>
    <property type="match status" value="1"/>
</dbReference>
<sequence length="308" mass="35776">DNFEDYVEKMRRDSKFLFALDYEAIKEQAPTIHQISCDAARLAGNIEKNRYKNVLPFDFSRVKLLPIDEDDECSDYINASYLPGVSSKTEYIAAQGPKKSTLSDFWRMIWEQNVSIIVMIMHCSTSCSTEWFGDKSSLRYFGESPYMHLNVNIRSLKTMRYLMGSQCNSGGTHREIQQFQFLSFPDHDTVEETSHFLDFVKTVRNCVRPTMSGPMVVHCSAGVGRTGTFIAVDRLLQQIQTEQEIDIYGTVSEMRERRVLMVQTESQYILIHDCILDALKNNRASIWDEDEFEDERQENIYVNGWCYM</sequence>
<dbReference type="InterPro" id="IPR016130">
    <property type="entry name" value="Tyr_Pase_AS"/>
</dbReference>
<organism evidence="10">
    <name type="scientific">Capitella teleta</name>
    <name type="common">Polychaete worm</name>
    <dbReference type="NCBI Taxonomy" id="283909"/>
    <lineage>
        <taxon>Eukaryota</taxon>
        <taxon>Metazoa</taxon>
        <taxon>Spiralia</taxon>
        <taxon>Lophotrochozoa</taxon>
        <taxon>Annelida</taxon>
        <taxon>Polychaeta</taxon>
        <taxon>Sedentaria</taxon>
        <taxon>Scolecida</taxon>
        <taxon>Capitellidae</taxon>
        <taxon>Capitella</taxon>
    </lineage>
</organism>
<keyword evidence="4" id="KW-0904">Protein phosphatase</keyword>
<accession>R7T8P0</accession>
<gene>
    <name evidence="10" type="ORF">CAPTEDRAFT_115604</name>
</gene>
<evidence type="ECO:0000256" key="1">
    <source>
        <dbReference type="ARBA" id="ARBA00013064"/>
    </source>
</evidence>
<keyword evidence="3" id="KW-0378">Hydrolase</keyword>
<dbReference type="EMBL" id="AMQN01015928">
    <property type="status" value="NOT_ANNOTATED_CDS"/>
    <property type="molecule type" value="Genomic_DNA"/>
</dbReference>